<dbReference type="InterPro" id="IPR003593">
    <property type="entry name" value="AAA+_ATPase"/>
</dbReference>
<dbReference type="PANTHER" id="PTHR35894:SF1">
    <property type="entry name" value="PHOSPHORIBULOKINASE _ URIDINE KINASE FAMILY"/>
    <property type="match status" value="1"/>
</dbReference>
<gene>
    <name evidence="3" type="ORF">BECKLPF1236B_GA0070989_107118</name>
</gene>
<dbReference type="InterPro" id="IPR052026">
    <property type="entry name" value="ExeA_AAA_ATPase_DNA-bind"/>
</dbReference>
<dbReference type="PANTHER" id="PTHR35894">
    <property type="entry name" value="GENERAL SECRETION PATHWAY PROTEIN A-RELATED"/>
    <property type="match status" value="1"/>
</dbReference>
<feature type="region of interest" description="Disordered" evidence="1">
    <location>
        <begin position="68"/>
        <end position="89"/>
    </location>
</feature>
<dbReference type="EMBL" id="CAADFK010000071">
    <property type="protein sequence ID" value="VFK15017.1"/>
    <property type="molecule type" value="Genomic_DNA"/>
</dbReference>
<dbReference type="SMART" id="SM00382">
    <property type="entry name" value="AAA"/>
    <property type="match status" value="1"/>
</dbReference>
<dbReference type="InterPro" id="IPR027417">
    <property type="entry name" value="P-loop_NTPase"/>
</dbReference>
<reference evidence="3" key="1">
    <citation type="submission" date="2019-02" db="EMBL/GenBank/DDBJ databases">
        <authorList>
            <person name="Gruber-Vodicka R. H."/>
            <person name="Seah K. B. B."/>
        </authorList>
    </citation>
    <scope>NUCLEOTIDE SEQUENCE</scope>
    <source>
        <strain evidence="3">BECK_S313</strain>
    </source>
</reference>
<dbReference type="Gene3D" id="3.40.50.300">
    <property type="entry name" value="P-loop containing nucleotide triphosphate hydrolases"/>
    <property type="match status" value="1"/>
</dbReference>
<evidence type="ECO:0000256" key="1">
    <source>
        <dbReference type="SAM" id="MobiDB-lite"/>
    </source>
</evidence>
<protein>
    <submittedName>
        <fullName evidence="3">Type II secretory pathway, component ExeA (Predicted ATPase)</fullName>
    </submittedName>
</protein>
<dbReference type="GO" id="GO:0016887">
    <property type="term" value="F:ATP hydrolysis activity"/>
    <property type="evidence" value="ECO:0007669"/>
    <property type="project" value="InterPro"/>
</dbReference>
<feature type="domain" description="AAA+ ATPase" evidence="2">
    <location>
        <begin position="145"/>
        <end position="309"/>
    </location>
</feature>
<organism evidence="3">
    <name type="scientific">Candidatus Kentrum sp. LPFa</name>
    <dbReference type="NCBI Taxonomy" id="2126335"/>
    <lineage>
        <taxon>Bacteria</taxon>
        <taxon>Pseudomonadati</taxon>
        <taxon>Pseudomonadota</taxon>
        <taxon>Gammaproteobacteria</taxon>
        <taxon>Candidatus Kentrum</taxon>
    </lineage>
</organism>
<evidence type="ECO:0000313" key="3">
    <source>
        <dbReference type="EMBL" id="VFK15017.1"/>
    </source>
</evidence>
<evidence type="ECO:0000259" key="2">
    <source>
        <dbReference type="SMART" id="SM00382"/>
    </source>
</evidence>
<accession>A0A450WD99</accession>
<dbReference type="SUPFAM" id="SSF52540">
    <property type="entry name" value="P-loop containing nucleoside triphosphate hydrolases"/>
    <property type="match status" value="1"/>
</dbReference>
<dbReference type="AlphaFoldDB" id="A0A450WD99"/>
<name>A0A450WD99_9GAMM</name>
<dbReference type="InterPro" id="IPR049945">
    <property type="entry name" value="AAA_22"/>
</dbReference>
<sequence length="393" mass="43906">MLKLKNTLAEYGIAQREMAREIGISPAGVSQIICHGQWPRRRDVATLQSGILEFLRARGVSERRIRKVFDESGPGRTNDPAPRTQQEGEENMLLRKQTLFPERETLKHFGLFRDPFTEDVNAQEDIYLDDDIRYAREALYSVARHGGFLALTGDSGAGKSTLRRDLIDRLARENQPVVVIFPYVLGMVDNAAKGKTLRAAHIEEAILHAVSPLARPRQSAQARARQVHQALRDSHRTGKHHVLILEEAHSLYRPTLRHLKDFLELEEGFTRLLSIILIGQSELKMKLSENDFEMRQVVGRCQMMELAPLDASLADYLGFKFRRVGAERDRIIDEGGIATLATRLGSTTRGFRGQGAPVSSLYPLAVGNLLTASMNLAAELGANPVTADIVKEV</sequence>
<dbReference type="Pfam" id="PF13401">
    <property type="entry name" value="AAA_22"/>
    <property type="match status" value="1"/>
</dbReference>
<proteinExistence type="predicted"/>